<evidence type="ECO:0000313" key="2">
    <source>
        <dbReference type="EMBL" id="WSE33569.1"/>
    </source>
</evidence>
<feature type="region of interest" description="Disordered" evidence="1">
    <location>
        <begin position="1"/>
        <end position="24"/>
    </location>
</feature>
<keyword evidence="3" id="KW-1185">Reference proteome</keyword>
<reference evidence="2 3" key="1">
    <citation type="journal article" date="2015" name="Int. J. Syst. Evol. Microbiol.">
        <title>Amycolatopsis rhabdoformis sp. nov., an actinomycete isolated from a tropical forest soil.</title>
        <authorList>
            <person name="Souza W.R."/>
            <person name="Silva R.E."/>
            <person name="Goodfellow M."/>
            <person name="Busarakam K."/>
            <person name="Figueiro F.S."/>
            <person name="Ferreira D."/>
            <person name="Rodrigues-Filho E."/>
            <person name="Moraes L.A.B."/>
            <person name="Zucchi T.D."/>
        </authorList>
    </citation>
    <scope>NUCLEOTIDE SEQUENCE [LARGE SCALE GENOMIC DNA]</scope>
    <source>
        <strain evidence="2 3">NCIMB 14900</strain>
    </source>
</reference>
<dbReference type="Proteomes" id="UP001330812">
    <property type="component" value="Chromosome"/>
</dbReference>
<name>A0ABZ1IGM7_9PSEU</name>
<protein>
    <submittedName>
        <fullName evidence="2">Uncharacterized protein</fullName>
    </submittedName>
</protein>
<accession>A0ABZ1IGM7</accession>
<proteinExistence type="predicted"/>
<dbReference type="EMBL" id="CP142149">
    <property type="protein sequence ID" value="WSE33569.1"/>
    <property type="molecule type" value="Genomic_DNA"/>
</dbReference>
<evidence type="ECO:0000256" key="1">
    <source>
        <dbReference type="SAM" id="MobiDB-lite"/>
    </source>
</evidence>
<gene>
    <name evidence="2" type="ORF">VSH64_15890</name>
</gene>
<sequence>MHEPARRHLNGLTTKAEWPTRDAGGYPPGWQVRYLCRVRGPAGRRRAGAGSEWQERSGTIAGRSLRDEHTSTTWVPVRQRDTAPDAPVNLVRATDILHAEPPGD</sequence>
<organism evidence="2 3">
    <name type="scientific">Amycolatopsis rhabdoformis</name>
    <dbReference type="NCBI Taxonomy" id="1448059"/>
    <lineage>
        <taxon>Bacteria</taxon>
        <taxon>Bacillati</taxon>
        <taxon>Actinomycetota</taxon>
        <taxon>Actinomycetes</taxon>
        <taxon>Pseudonocardiales</taxon>
        <taxon>Pseudonocardiaceae</taxon>
        <taxon>Amycolatopsis</taxon>
    </lineage>
</organism>
<evidence type="ECO:0000313" key="3">
    <source>
        <dbReference type="Proteomes" id="UP001330812"/>
    </source>
</evidence>
<feature type="region of interest" description="Disordered" evidence="1">
    <location>
        <begin position="43"/>
        <end position="72"/>
    </location>
</feature>
<dbReference type="RefSeq" id="WP_326836367.1">
    <property type="nucleotide sequence ID" value="NZ_CP142149.1"/>
</dbReference>